<sequence>MLKIQYNKYLSNDFLEEFLNYNEIMENYLLQRYFKNRQNFDVEKISSLETTQLISFSKTFFQESTFYPQSFRTSFFIQIFSILEHELKEICSIHFEHHKIDFSMEDLKGNSEIEKAKLYLRKAGKIDFLEMNPEWEYLNIMRKIRNRFVHSQGEISQNHGDWKTIYSFINSNKNLLGFRNCAEYLEEYKFKELFDLNSIFMLDIQAPEFNSRMISQVKKFLEKLIKKLNSLENPTIDHQPHSL</sequence>
<evidence type="ECO:0000313" key="2">
    <source>
        <dbReference type="Proteomes" id="UP001485226"/>
    </source>
</evidence>
<proteinExistence type="predicted"/>
<protein>
    <recommendedName>
        <fullName evidence="3">Cthe-2314-like HEPN domain-containing protein</fullName>
    </recommendedName>
</protein>
<evidence type="ECO:0000313" key="1">
    <source>
        <dbReference type="EMBL" id="MEL1255423.1"/>
    </source>
</evidence>
<evidence type="ECO:0008006" key="3">
    <source>
        <dbReference type="Google" id="ProtNLM"/>
    </source>
</evidence>
<comment type="caution">
    <text evidence="1">The sequence shown here is derived from an EMBL/GenBank/DDBJ whole genome shotgun (WGS) entry which is preliminary data.</text>
</comment>
<reference evidence="1 2" key="1">
    <citation type="submission" date="2024-04" db="EMBL/GenBank/DDBJ databases">
        <title>Flavobacterium sp. DGU38 16S ribosomal RNA gene Genome sequencing and assembly.</title>
        <authorList>
            <person name="Park S."/>
        </authorList>
    </citation>
    <scope>NUCLEOTIDE SEQUENCE [LARGE SCALE GENOMIC DNA]</scope>
    <source>
        <strain evidence="1 2">DGU38</strain>
    </source>
</reference>
<accession>A0ABU9ISJ4</accession>
<dbReference type="RefSeq" id="WP_341694165.1">
    <property type="nucleotide sequence ID" value="NZ_JBBYHS010000018.1"/>
</dbReference>
<dbReference type="Proteomes" id="UP001485226">
    <property type="component" value="Unassembled WGS sequence"/>
</dbReference>
<gene>
    <name evidence="1" type="ORF">AAEO57_16650</name>
</gene>
<organism evidence="1 2">
    <name type="scientific">Flavobacterium calami</name>
    <dbReference type="NCBI Taxonomy" id="3139144"/>
    <lineage>
        <taxon>Bacteria</taxon>
        <taxon>Pseudomonadati</taxon>
        <taxon>Bacteroidota</taxon>
        <taxon>Flavobacteriia</taxon>
        <taxon>Flavobacteriales</taxon>
        <taxon>Flavobacteriaceae</taxon>
        <taxon>Flavobacterium</taxon>
    </lineage>
</organism>
<dbReference type="EMBL" id="JBBYHS010000018">
    <property type="protein sequence ID" value="MEL1255423.1"/>
    <property type="molecule type" value="Genomic_DNA"/>
</dbReference>
<name>A0ABU9ISJ4_9FLAO</name>
<keyword evidence="2" id="KW-1185">Reference proteome</keyword>